<feature type="active site" description="Proton donor" evidence="5">
    <location>
        <position position="199"/>
    </location>
</feature>
<dbReference type="PANTHER" id="PTHR46832">
    <property type="entry name" value="5'-METHYLTHIOADENOSINE/S-ADENOSYLHOMOCYSTEINE NUCLEOSIDASE"/>
    <property type="match status" value="1"/>
</dbReference>
<dbReference type="CDD" id="cd09008">
    <property type="entry name" value="MTAN"/>
    <property type="match status" value="1"/>
</dbReference>
<evidence type="ECO:0000259" key="6">
    <source>
        <dbReference type="Pfam" id="PF01048"/>
    </source>
</evidence>
<feature type="domain" description="Nucleoside phosphorylase" evidence="6">
    <location>
        <begin position="2"/>
        <end position="228"/>
    </location>
</feature>
<dbReference type="Proteomes" id="UP001597452">
    <property type="component" value="Unassembled WGS sequence"/>
</dbReference>
<comment type="similarity">
    <text evidence="5">Belongs to the PNP/UDP phosphorylase family. MtnN subfamily.</text>
</comment>
<dbReference type="RefSeq" id="WP_054755014.1">
    <property type="nucleotide sequence ID" value="NZ_JBHUMZ010000008.1"/>
</dbReference>
<evidence type="ECO:0000256" key="2">
    <source>
        <dbReference type="ARBA" id="ARBA00022605"/>
    </source>
</evidence>
<evidence type="ECO:0000256" key="5">
    <source>
        <dbReference type="HAMAP-Rule" id="MF_01684"/>
    </source>
</evidence>
<evidence type="ECO:0000256" key="4">
    <source>
        <dbReference type="ARBA" id="ARBA00023167"/>
    </source>
</evidence>
<protein>
    <recommendedName>
        <fullName evidence="5">5'-methylthioadenosine/S-adenosylhomocysteine nucleosidase</fullName>
        <shortName evidence="5">MTA/SAH nucleosidase</shortName>
        <shortName evidence="5">MTAN</shortName>
        <ecNumber evidence="5">3.2.2.9</ecNumber>
    </recommendedName>
    <alternativeName>
        <fullName evidence="5">5'-deoxyadenosine nucleosidase</fullName>
        <shortName evidence="5">DOA nucleosidase</shortName>
        <shortName evidence="5">dAdo nucleosidase</shortName>
    </alternativeName>
    <alternativeName>
        <fullName evidence="5">5'-methylthioadenosine nucleosidase</fullName>
        <shortName evidence="5">MTA nucleosidase</shortName>
    </alternativeName>
    <alternativeName>
        <fullName evidence="5">S-adenosylhomocysteine nucleosidase</fullName>
        <shortName evidence="5">AdoHcy nucleosidase</shortName>
        <shortName evidence="5">SAH nucleosidase</shortName>
        <shortName evidence="5">SRH nucleosidase</shortName>
    </alternativeName>
</protein>
<gene>
    <name evidence="5 7" type="primary">mtnN</name>
    <name evidence="7" type="ORF">ACFSW4_01875</name>
</gene>
<comment type="catalytic activity">
    <reaction evidence="5">
        <text>S-adenosyl-L-homocysteine + H2O = S-(5-deoxy-D-ribos-5-yl)-L-homocysteine + adenine</text>
        <dbReference type="Rhea" id="RHEA:17805"/>
        <dbReference type="ChEBI" id="CHEBI:15377"/>
        <dbReference type="ChEBI" id="CHEBI:16708"/>
        <dbReference type="ChEBI" id="CHEBI:57856"/>
        <dbReference type="ChEBI" id="CHEBI:58195"/>
        <dbReference type="EC" id="3.2.2.9"/>
    </reaction>
</comment>
<organism evidence="7 8">
    <name type="scientific">Piscibacillus salipiscarius</name>
    <dbReference type="NCBI Taxonomy" id="299480"/>
    <lineage>
        <taxon>Bacteria</taxon>
        <taxon>Bacillati</taxon>
        <taxon>Bacillota</taxon>
        <taxon>Bacilli</taxon>
        <taxon>Bacillales</taxon>
        <taxon>Bacillaceae</taxon>
        <taxon>Piscibacillus</taxon>
    </lineage>
</organism>
<keyword evidence="3 5" id="KW-0378">Hydrolase</keyword>
<feature type="binding site" evidence="5">
    <location>
        <position position="154"/>
    </location>
    <ligand>
        <name>substrate</name>
    </ligand>
</feature>
<comment type="function">
    <text evidence="5">Catalyzes the irreversible cleavage of the glycosidic bond in both 5'-methylthioadenosine (MTA) and S-adenosylhomocysteine (SAH/AdoHcy) to adenine and the corresponding thioribose, 5'-methylthioribose and S-ribosylhomocysteine, respectively. Also cleaves 5'-deoxyadenosine, a toxic by-product of radical S-adenosylmethionine (SAM) enzymes, into 5-deoxyribose and adenine.</text>
</comment>
<keyword evidence="2 5" id="KW-0028">Amino-acid biosynthesis</keyword>
<dbReference type="InterPro" id="IPR000845">
    <property type="entry name" value="Nucleoside_phosphorylase_d"/>
</dbReference>
<dbReference type="GO" id="GO:0008782">
    <property type="term" value="F:adenosylhomocysteine nucleosidase activity"/>
    <property type="evidence" value="ECO:0007669"/>
    <property type="project" value="UniProtKB-EC"/>
</dbReference>
<feature type="binding site" evidence="5">
    <location>
        <begin position="175"/>
        <end position="176"/>
    </location>
    <ligand>
        <name>substrate</name>
    </ligand>
</feature>
<dbReference type="HAMAP" id="MF_01684">
    <property type="entry name" value="Salvage_MtnN"/>
    <property type="match status" value="1"/>
</dbReference>
<feature type="binding site" evidence="5">
    <location>
        <position position="78"/>
    </location>
    <ligand>
        <name>substrate</name>
    </ligand>
</feature>
<keyword evidence="7" id="KW-0326">Glycosidase</keyword>
<dbReference type="Pfam" id="PF01048">
    <property type="entry name" value="PNP_UDP_1"/>
    <property type="match status" value="1"/>
</dbReference>
<dbReference type="SUPFAM" id="SSF53167">
    <property type="entry name" value="Purine and uridine phosphorylases"/>
    <property type="match status" value="1"/>
</dbReference>
<accession>A0ABW5Q6W3</accession>
<evidence type="ECO:0000256" key="1">
    <source>
        <dbReference type="ARBA" id="ARBA00004945"/>
    </source>
</evidence>
<dbReference type="InterPro" id="IPR010049">
    <property type="entry name" value="MTA_SAH_Nsdase"/>
</dbReference>
<dbReference type="Gene3D" id="3.40.50.1580">
    <property type="entry name" value="Nucleoside phosphorylase domain"/>
    <property type="match status" value="1"/>
</dbReference>
<dbReference type="EMBL" id="JBHUMZ010000008">
    <property type="protein sequence ID" value="MFD2637618.1"/>
    <property type="molecule type" value="Genomic_DNA"/>
</dbReference>
<feature type="active site" description="Proton acceptor" evidence="5">
    <location>
        <position position="12"/>
    </location>
</feature>
<name>A0ABW5Q6W3_9BACI</name>
<evidence type="ECO:0000256" key="3">
    <source>
        <dbReference type="ARBA" id="ARBA00022801"/>
    </source>
</evidence>
<comment type="caution">
    <text evidence="7">The sequence shown here is derived from an EMBL/GenBank/DDBJ whole genome shotgun (WGS) entry which is preliminary data.</text>
</comment>
<keyword evidence="4 5" id="KW-0486">Methionine biosynthesis</keyword>
<proteinExistence type="inferred from homology"/>
<comment type="pathway">
    <text evidence="1 5">Amino-acid biosynthesis; L-methionine biosynthesis via salvage pathway; S-methyl-5-thio-alpha-D-ribose 1-phosphate from S-methyl-5'-thioadenosine (hydrolase route): step 1/2.</text>
</comment>
<reference evidence="8" key="1">
    <citation type="journal article" date="2019" name="Int. J. Syst. Evol. Microbiol.">
        <title>The Global Catalogue of Microorganisms (GCM) 10K type strain sequencing project: providing services to taxonomists for standard genome sequencing and annotation.</title>
        <authorList>
            <consortium name="The Broad Institute Genomics Platform"/>
            <consortium name="The Broad Institute Genome Sequencing Center for Infectious Disease"/>
            <person name="Wu L."/>
            <person name="Ma J."/>
        </authorList>
    </citation>
    <scope>NUCLEOTIDE SEQUENCE [LARGE SCALE GENOMIC DNA]</scope>
    <source>
        <strain evidence="8">TISTR 1571</strain>
    </source>
</reference>
<comment type="catalytic activity">
    <reaction evidence="5">
        <text>S-methyl-5'-thioadenosine + H2O = 5-(methylsulfanyl)-D-ribose + adenine</text>
        <dbReference type="Rhea" id="RHEA:13617"/>
        <dbReference type="ChEBI" id="CHEBI:15377"/>
        <dbReference type="ChEBI" id="CHEBI:16708"/>
        <dbReference type="ChEBI" id="CHEBI:17509"/>
        <dbReference type="ChEBI" id="CHEBI:78440"/>
        <dbReference type="EC" id="3.2.2.9"/>
    </reaction>
</comment>
<dbReference type="NCBIfam" id="NF004079">
    <property type="entry name" value="PRK05584.1"/>
    <property type="match status" value="1"/>
</dbReference>
<evidence type="ECO:0000313" key="8">
    <source>
        <dbReference type="Proteomes" id="UP001597452"/>
    </source>
</evidence>
<sequence>MKIGIIGAMQEELEWLKSEMTIKQEIVVANCRLYEGILADQEVVVLQSGIGKVNAALSTTILHERFKPDYVINTGSAGGTDPNLNVGDVVIGTEVIHHDADATAFGYEYGQIPQMPEHYPSDRMLIDYAKASTQNLDPSIQVMEGLIGTGDSFMSDPERVKSVVDRLKEVKALEMEAASIAQVCYQYQTPFLIIRSISDVAGKESNISFDQFLPKAARNSAEMIVNILKQINN</sequence>
<dbReference type="GO" id="GO:0008930">
    <property type="term" value="F:methylthioadenosine nucleosidase activity"/>
    <property type="evidence" value="ECO:0007669"/>
    <property type="project" value="UniProtKB-EC"/>
</dbReference>
<dbReference type="EC" id="3.2.2.9" evidence="5"/>
<keyword evidence="8" id="KW-1185">Reference proteome</keyword>
<evidence type="ECO:0000313" key="7">
    <source>
        <dbReference type="EMBL" id="MFD2637618.1"/>
    </source>
</evidence>
<comment type="catalytic activity">
    <reaction evidence="5">
        <text>5'-deoxyadenosine + H2O = 5-deoxy-D-ribose + adenine</text>
        <dbReference type="Rhea" id="RHEA:29859"/>
        <dbReference type="ChEBI" id="CHEBI:15377"/>
        <dbReference type="ChEBI" id="CHEBI:16708"/>
        <dbReference type="ChEBI" id="CHEBI:17319"/>
        <dbReference type="ChEBI" id="CHEBI:149540"/>
        <dbReference type="EC" id="3.2.2.9"/>
    </reaction>
</comment>
<dbReference type="NCBIfam" id="TIGR01704">
    <property type="entry name" value="MTA_SAH-Nsdase"/>
    <property type="match status" value="1"/>
</dbReference>
<dbReference type="PANTHER" id="PTHR46832:SF1">
    <property type="entry name" value="5'-METHYLTHIOADENOSINE_S-ADENOSYLHOMOCYSTEINE NUCLEOSIDASE"/>
    <property type="match status" value="1"/>
</dbReference>
<dbReference type="InterPro" id="IPR035994">
    <property type="entry name" value="Nucleoside_phosphorylase_sf"/>
</dbReference>